<dbReference type="SUPFAM" id="SSF53041">
    <property type="entry name" value="Resolvase-like"/>
    <property type="match status" value="1"/>
</dbReference>
<dbReference type="InterPro" id="IPR036162">
    <property type="entry name" value="Resolvase-like_N_sf"/>
</dbReference>
<dbReference type="CDD" id="cd00338">
    <property type="entry name" value="Ser_Recombinase"/>
    <property type="match status" value="1"/>
</dbReference>
<dbReference type="Pfam" id="PF00239">
    <property type="entry name" value="Resolvase"/>
    <property type="match status" value="1"/>
</dbReference>
<evidence type="ECO:0000256" key="2">
    <source>
        <dbReference type="ARBA" id="ARBA00023172"/>
    </source>
</evidence>
<dbReference type="EMBL" id="WTVR01000012">
    <property type="protein sequence ID" value="NMF88331.1"/>
    <property type="molecule type" value="Genomic_DNA"/>
</dbReference>
<dbReference type="PANTHER" id="PTHR30461:SF2">
    <property type="entry name" value="SERINE RECOMBINASE PINE-RELATED"/>
    <property type="match status" value="1"/>
</dbReference>
<keyword evidence="2" id="KW-0233">DNA recombination</keyword>
<keyword evidence="1" id="KW-0238">DNA-binding</keyword>
<feature type="domain" description="Resolvase/invertase-type recombinase catalytic" evidence="3">
    <location>
        <begin position="3"/>
        <end position="114"/>
    </location>
</feature>
<evidence type="ECO:0000313" key="5">
    <source>
        <dbReference type="Proteomes" id="UP000652074"/>
    </source>
</evidence>
<sequence>MTKAYSYIRFSTPSQSGGDSFRRQTEIAREYAELNGLELADLKFTDLGRSAFHGANLKRGELKDFLHAVESGTVAPGSFLLVEALDRLSRAPPSKSQRLLLDLIDSGMSARVEF</sequence>
<dbReference type="SMART" id="SM00857">
    <property type="entry name" value="Resolvase"/>
    <property type="match status" value="1"/>
</dbReference>
<gene>
    <name evidence="4" type="ORF">GPA26_07515</name>
</gene>
<keyword evidence="5" id="KW-1185">Reference proteome</keyword>
<dbReference type="Gene3D" id="3.40.50.1390">
    <property type="entry name" value="Resolvase, N-terminal catalytic domain"/>
    <property type="match status" value="1"/>
</dbReference>
<dbReference type="RefSeq" id="WP_169205760.1">
    <property type="nucleotide sequence ID" value="NZ_CP059560.1"/>
</dbReference>
<reference evidence="4 5" key="1">
    <citation type="submission" date="2019-12" db="EMBL/GenBank/DDBJ databases">
        <title>Comparative genomics gives insights into the taxonomy of the Azoarcus-Aromatoleum group and reveals separate origins of nif in the plant-associated Azoarcus and non-plant-associated Aromatoleum sub-groups.</title>
        <authorList>
            <person name="Lafos M."/>
            <person name="Maluk M."/>
            <person name="Batista M."/>
            <person name="Junghare M."/>
            <person name="Carmona M."/>
            <person name="Faoro H."/>
            <person name="Cruz L.M."/>
            <person name="Battistoni F."/>
            <person name="De Souza E."/>
            <person name="Pedrosa F."/>
            <person name="Chen W.-M."/>
            <person name="Poole P.S."/>
            <person name="Dixon R.A."/>
            <person name="James E.K."/>
        </authorList>
    </citation>
    <scope>NUCLEOTIDE SEQUENCE [LARGE SCALE GENOMIC DNA]</scope>
    <source>
        <strain evidence="4 5">ToN1</strain>
    </source>
</reference>
<accession>A0ABX1MPT4</accession>
<dbReference type="PROSITE" id="PS51736">
    <property type="entry name" value="RECOMBINASES_3"/>
    <property type="match status" value="1"/>
</dbReference>
<evidence type="ECO:0000313" key="4">
    <source>
        <dbReference type="EMBL" id="NMF88331.1"/>
    </source>
</evidence>
<evidence type="ECO:0000259" key="3">
    <source>
        <dbReference type="PROSITE" id="PS51736"/>
    </source>
</evidence>
<dbReference type="Proteomes" id="UP000652074">
    <property type="component" value="Unassembled WGS sequence"/>
</dbReference>
<dbReference type="InterPro" id="IPR006119">
    <property type="entry name" value="Resolv_N"/>
</dbReference>
<name>A0ABX1MPT4_9RHOO</name>
<protein>
    <recommendedName>
        <fullName evidence="3">Resolvase/invertase-type recombinase catalytic domain-containing protein</fullName>
    </recommendedName>
</protein>
<organism evidence="4 5">
    <name type="scientific">Aromatoleum petrolei</name>
    <dbReference type="NCBI Taxonomy" id="76116"/>
    <lineage>
        <taxon>Bacteria</taxon>
        <taxon>Pseudomonadati</taxon>
        <taxon>Pseudomonadota</taxon>
        <taxon>Betaproteobacteria</taxon>
        <taxon>Rhodocyclales</taxon>
        <taxon>Rhodocyclaceae</taxon>
        <taxon>Aromatoleum</taxon>
    </lineage>
</organism>
<dbReference type="PANTHER" id="PTHR30461">
    <property type="entry name" value="DNA-INVERTASE FROM LAMBDOID PROPHAGE"/>
    <property type="match status" value="1"/>
</dbReference>
<dbReference type="InterPro" id="IPR050639">
    <property type="entry name" value="SSR_resolvase"/>
</dbReference>
<comment type="caution">
    <text evidence="4">The sequence shown here is derived from an EMBL/GenBank/DDBJ whole genome shotgun (WGS) entry which is preliminary data.</text>
</comment>
<evidence type="ECO:0000256" key="1">
    <source>
        <dbReference type="ARBA" id="ARBA00023125"/>
    </source>
</evidence>
<proteinExistence type="predicted"/>